<evidence type="ECO:0008006" key="3">
    <source>
        <dbReference type="Google" id="ProtNLM"/>
    </source>
</evidence>
<dbReference type="PANTHER" id="PTHR37542:SF1">
    <property type="entry name" value="PRION-INHIBITION AND PROPAGATION HELO DOMAIN-CONTAINING PROTEIN"/>
    <property type="match status" value="1"/>
</dbReference>
<accession>A0ABR4EC84</accession>
<dbReference type="SUPFAM" id="SSF56112">
    <property type="entry name" value="Protein kinase-like (PK-like)"/>
    <property type="match status" value="1"/>
</dbReference>
<proteinExistence type="predicted"/>
<gene>
    <name evidence="1" type="ORF">FJTKL_13001</name>
</gene>
<organism evidence="1 2">
    <name type="scientific">Diaporthe vaccinii</name>
    <dbReference type="NCBI Taxonomy" id="105482"/>
    <lineage>
        <taxon>Eukaryota</taxon>
        <taxon>Fungi</taxon>
        <taxon>Dikarya</taxon>
        <taxon>Ascomycota</taxon>
        <taxon>Pezizomycotina</taxon>
        <taxon>Sordariomycetes</taxon>
        <taxon>Sordariomycetidae</taxon>
        <taxon>Diaporthales</taxon>
        <taxon>Diaporthaceae</taxon>
        <taxon>Diaporthe</taxon>
        <taxon>Diaporthe eres species complex</taxon>
    </lineage>
</organism>
<comment type="caution">
    <text evidence="1">The sequence shown here is derived from an EMBL/GenBank/DDBJ whole genome shotgun (WGS) entry which is preliminary data.</text>
</comment>
<dbReference type="EMBL" id="JBAWTH010000070">
    <property type="protein sequence ID" value="KAL2280056.1"/>
    <property type="molecule type" value="Genomic_DNA"/>
</dbReference>
<sequence length="347" mass="38577">MERSDITLSDAKIGKRVHRQGNSVSYVLNEISGLRSPPGSQFSRYDIARDDTGRLARRLQHTEPATFGLLHCKGFTLSGTKGDPKITLLLNIPPDLAPNPRSLRDLLLNTGPPESLSQRFQVAQGLAKSISYVHTFGFVHKNVRPESILCFSGAHETITATYLIGFELFRRDMGWTQRLGDTSLDKDLYRHISRQGIDPKWNYIMQHDIYSLGVCLLEIGLWKSFIDYAIHGTSTTTTLQPADILDFPANLNESQAAHHLATEGAAKLVSLARNDLPRYMGTKYSEIVITCLTCLHGSNDDFGDDLESEDAQGVPVGVRFVEKVLLRLNTLAPAAAVFCYRLQPFST</sequence>
<name>A0ABR4EC84_9PEZI</name>
<dbReference type="Gene3D" id="1.10.510.10">
    <property type="entry name" value="Transferase(Phosphotransferase) domain 1"/>
    <property type="match status" value="1"/>
</dbReference>
<dbReference type="PANTHER" id="PTHR37542">
    <property type="entry name" value="HELO DOMAIN-CONTAINING PROTEIN-RELATED"/>
    <property type="match status" value="1"/>
</dbReference>
<dbReference type="Proteomes" id="UP001600888">
    <property type="component" value="Unassembled WGS sequence"/>
</dbReference>
<evidence type="ECO:0000313" key="1">
    <source>
        <dbReference type="EMBL" id="KAL2280056.1"/>
    </source>
</evidence>
<protein>
    <recommendedName>
        <fullName evidence="3">Protein kinase domain-containing protein</fullName>
    </recommendedName>
</protein>
<reference evidence="1 2" key="1">
    <citation type="submission" date="2024-03" db="EMBL/GenBank/DDBJ databases">
        <title>A high-quality draft genome sequence of Diaporthe vaccinii, a causative agent of upright dieback and viscid rot disease in cranberry plants.</title>
        <authorList>
            <person name="Sarrasin M."/>
            <person name="Lang B.F."/>
            <person name="Burger G."/>
        </authorList>
    </citation>
    <scope>NUCLEOTIDE SEQUENCE [LARGE SCALE GENOMIC DNA]</scope>
    <source>
        <strain evidence="1 2">IS7</strain>
    </source>
</reference>
<evidence type="ECO:0000313" key="2">
    <source>
        <dbReference type="Proteomes" id="UP001600888"/>
    </source>
</evidence>
<keyword evidence="2" id="KW-1185">Reference proteome</keyword>
<dbReference type="InterPro" id="IPR011009">
    <property type="entry name" value="Kinase-like_dom_sf"/>
</dbReference>